<feature type="compositionally biased region" description="Low complexity" evidence="1">
    <location>
        <begin position="20"/>
        <end position="31"/>
    </location>
</feature>
<proteinExistence type="predicted"/>
<feature type="region of interest" description="Disordered" evidence="1">
    <location>
        <begin position="431"/>
        <end position="465"/>
    </location>
</feature>
<dbReference type="AlphaFoldDB" id="A0A7S0T9A2"/>
<dbReference type="EMBL" id="HBFG01001320">
    <property type="protein sequence ID" value="CAD8729507.1"/>
    <property type="molecule type" value="Transcribed_RNA"/>
</dbReference>
<protein>
    <submittedName>
        <fullName evidence="2">Uncharacterized protein</fullName>
    </submittedName>
</protein>
<feature type="compositionally biased region" description="Basic residues" evidence="1">
    <location>
        <begin position="435"/>
        <end position="448"/>
    </location>
</feature>
<feature type="compositionally biased region" description="Low complexity" evidence="1">
    <location>
        <begin position="45"/>
        <end position="60"/>
    </location>
</feature>
<name>A0A7S0T9A2_9STRA</name>
<sequence>MSDLSPVPTVPIEAEPTADVSSVSVSVSVSVPPMNGTTELTMEAPPSSQQQSQQQQQQQPEIQVVLPLEEFAEDLELRLGRANGNIYQRRTGIEGMHDGQVMVRLKKKRFIVIDYGIVPHEQDLQAAAMHPNISVPLGAGVTKCTGKVASEQGGPLVQCKKVGVPVLLYDSEPDQPPSLYLRSGLCFICQRNLNEKRRTQRKRPSERANQAAKVSANAQHSQAAFLAAHPLVPNVNVNLNANGVATSALPGMQTVRIGGIGAQASLVGAGTTGRVNATPHHRVLMAVTNGHKKIKLAHTNQPLVLAPDAIILNGPPDNHSCKSVRQGHGFAEIGTDLSVEVHQALQSTNTMLHSVVNTNSHSHSHSHSPEMIQQGITIPTPTPDEIARTYDQAFYSLSKSLYLLVQWKTSWDAAIASAIQQEAHAPMVVLESHHSQHTHSQHSQHSQHTHSQQPPPMHQAALQAASMANAAATAAIGGMIHGNPGSIPCMLPSEPTNLAQAVASAAAVAAVSQPQAAIKKEKTTPEGASAPLDQSVEV</sequence>
<feature type="region of interest" description="Disordered" evidence="1">
    <location>
        <begin position="513"/>
        <end position="538"/>
    </location>
</feature>
<evidence type="ECO:0000256" key="1">
    <source>
        <dbReference type="SAM" id="MobiDB-lite"/>
    </source>
</evidence>
<reference evidence="2" key="1">
    <citation type="submission" date="2021-01" db="EMBL/GenBank/DDBJ databases">
        <authorList>
            <person name="Corre E."/>
            <person name="Pelletier E."/>
            <person name="Niang G."/>
            <person name="Scheremetjew M."/>
            <person name="Finn R."/>
            <person name="Kale V."/>
            <person name="Holt S."/>
            <person name="Cochrane G."/>
            <person name="Meng A."/>
            <person name="Brown T."/>
            <person name="Cohen L."/>
        </authorList>
    </citation>
    <scope>NUCLEOTIDE SEQUENCE</scope>
    <source>
        <strain evidence="2">B596</strain>
    </source>
</reference>
<accession>A0A7S0T9A2</accession>
<gene>
    <name evidence="2" type="ORF">PDEL0327_LOCUS1000</name>
</gene>
<evidence type="ECO:0000313" key="2">
    <source>
        <dbReference type="EMBL" id="CAD8729507.1"/>
    </source>
</evidence>
<feature type="region of interest" description="Disordered" evidence="1">
    <location>
        <begin position="1"/>
        <end position="60"/>
    </location>
</feature>
<organism evidence="2">
    <name type="scientific">Pseudo-nitzschia delicatissima</name>
    <dbReference type="NCBI Taxonomy" id="44447"/>
    <lineage>
        <taxon>Eukaryota</taxon>
        <taxon>Sar</taxon>
        <taxon>Stramenopiles</taxon>
        <taxon>Ochrophyta</taxon>
        <taxon>Bacillariophyta</taxon>
        <taxon>Bacillariophyceae</taxon>
        <taxon>Bacillariophycidae</taxon>
        <taxon>Bacillariales</taxon>
        <taxon>Bacillariaceae</taxon>
        <taxon>Pseudo-nitzschia</taxon>
    </lineage>
</organism>